<dbReference type="InterPro" id="IPR025640">
    <property type="entry name" value="GYF_2"/>
</dbReference>
<feature type="domain" description="GYF" evidence="8">
    <location>
        <begin position="2"/>
        <end position="51"/>
    </location>
</feature>
<name>A0A2U2MWF4_9GAMM</name>
<feature type="domain" description="RDD" evidence="7">
    <location>
        <begin position="123"/>
        <end position="252"/>
    </location>
</feature>
<feature type="transmembrane region" description="Helical" evidence="6">
    <location>
        <begin position="285"/>
        <end position="305"/>
    </location>
</feature>
<feature type="transmembrane region" description="Helical" evidence="6">
    <location>
        <begin position="170"/>
        <end position="193"/>
    </location>
</feature>
<dbReference type="OrthoDB" id="198456at2"/>
<evidence type="ECO:0000313" key="10">
    <source>
        <dbReference type="Proteomes" id="UP000245474"/>
    </source>
</evidence>
<feature type="transmembrane region" description="Helical" evidence="6">
    <location>
        <begin position="232"/>
        <end position="254"/>
    </location>
</feature>
<dbReference type="Pfam" id="PF06271">
    <property type="entry name" value="RDD"/>
    <property type="match status" value="1"/>
</dbReference>
<evidence type="ECO:0000259" key="7">
    <source>
        <dbReference type="Pfam" id="PF06271"/>
    </source>
</evidence>
<comment type="caution">
    <text evidence="9">The sequence shown here is derived from an EMBL/GenBank/DDBJ whole genome shotgun (WGS) entry which is preliminary data.</text>
</comment>
<dbReference type="GO" id="GO:0016020">
    <property type="term" value="C:membrane"/>
    <property type="evidence" value="ECO:0007669"/>
    <property type="project" value="UniProtKB-SubCell"/>
</dbReference>
<keyword evidence="10" id="KW-1185">Reference proteome</keyword>
<feature type="transmembrane region" description="Helical" evidence="6">
    <location>
        <begin position="136"/>
        <end position="158"/>
    </location>
</feature>
<evidence type="ECO:0000256" key="5">
    <source>
        <dbReference type="SAM" id="MobiDB-lite"/>
    </source>
</evidence>
<dbReference type="Pfam" id="PF14237">
    <property type="entry name" value="GYF_2"/>
    <property type="match status" value="1"/>
</dbReference>
<evidence type="ECO:0000313" key="9">
    <source>
        <dbReference type="EMBL" id="PWG61190.1"/>
    </source>
</evidence>
<sequence>MWHFSRDGVSREGPLELEELARRLVGEPDLDSIRVWRPGLEGWVRASEVEEITQAIEPLRTPPPLPGEESSSVADGTAHVATPTEDAVAASSTAGVSHGEGAVADAAAPEEADASTRWEVEPPHPWRRFFARILDLALFGVAVTWLVALTGVGAGAVLSLSMAMEGSEAAVNFVISAILIAAWVPIEALILAGTANTPGRWLMGLRVVRSPVRLHAPEGLDAETALKRSALVWIYGMGAGLPLIQQLLMILHLMGVYRGEPRFWDESAGTVVIARPRNGFQNMGYGLAVALVFVTIAGLNQLAMLPLERQFAAVYTESGSLGDTNQSAADPAPEVSPAVPGATPVFAVNRCEEALEFVVQFRTGEERFLAGWYQIEPNDRYSIVESEGLPVAHVYLSYTDGAVWPAAAEADTITRRVVNDAFEYIDDESPGDEGFRIRLGRVELERAGDRYQLPLPCSP</sequence>
<evidence type="ECO:0000256" key="2">
    <source>
        <dbReference type="ARBA" id="ARBA00022692"/>
    </source>
</evidence>
<protein>
    <recommendedName>
        <fullName evidence="11">RDD family protein</fullName>
    </recommendedName>
</protein>
<evidence type="ECO:0008006" key="11">
    <source>
        <dbReference type="Google" id="ProtNLM"/>
    </source>
</evidence>
<evidence type="ECO:0000256" key="3">
    <source>
        <dbReference type="ARBA" id="ARBA00022989"/>
    </source>
</evidence>
<evidence type="ECO:0000256" key="1">
    <source>
        <dbReference type="ARBA" id="ARBA00004141"/>
    </source>
</evidence>
<organism evidence="9 10">
    <name type="scientific">Sediminicurvatus halobius</name>
    <dbReference type="NCBI Taxonomy" id="2182432"/>
    <lineage>
        <taxon>Bacteria</taxon>
        <taxon>Pseudomonadati</taxon>
        <taxon>Pseudomonadota</taxon>
        <taxon>Gammaproteobacteria</taxon>
        <taxon>Chromatiales</taxon>
        <taxon>Ectothiorhodospiraceae</taxon>
        <taxon>Sediminicurvatus</taxon>
    </lineage>
</organism>
<dbReference type="AlphaFoldDB" id="A0A2U2MWF4"/>
<evidence type="ECO:0000256" key="4">
    <source>
        <dbReference type="ARBA" id="ARBA00023136"/>
    </source>
</evidence>
<dbReference type="InterPro" id="IPR010432">
    <property type="entry name" value="RDD"/>
</dbReference>
<feature type="region of interest" description="Disordered" evidence="5">
    <location>
        <begin position="87"/>
        <end position="117"/>
    </location>
</feature>
<keyword evidence="3 6" id="KW-1133">Transmembrane helix</keyword>
<keyword evidence="4 6" id="KW-0472">Membrane</keyword>
<feature type="region of interest" description="Disordered" evidence="5">
    <location>
        <begin position="58"/>
        <end position="77"/>
    </location>
</feature>
<accession>A0A2U2MWF4</accession>
<reference evidence="9 10" key="1">
    <citation type="submission" date="2018-05" db="EMBL/GenBank/DDBJ databases">
        <title>Spiribacter halobius sp. nov., a moderately halophilic bacterium isolated from marine solar saltern.</title>
        <authorList>
            <person name="Zheng W.-S."/>
            <person name="Lu D.-C."/>
            <person name="Du Z.-J."/>
        </authorList>
    </citation>
    <scope>NUCLEOTIDE SEQUENCE [LARGE SCALE GENOMIC DNA]</scope>
    <source>
        <strain evidence="9 10">E85</strain>
    </source>
</reference>
<gene>
    <name evidence="9" type="ORF">DEM34_17780</name>
</gene>
<dbReference type="RefSeq" id="WP_109680174.1">
    <property type="nucleotide sequence ID" value="NZ_CP086615.1"/>
</dbReference>
<proteinExistence type="predicted"/>
<evidence type="ECO:0000256" key="6">
    <source>
        <dbReference type="SAM" id="Phobius"/>
    </source>
</evidence>
<keyword evidence="2 6" id="KW-0812">Transmembrane</keyword>
<dbReference type="Proteomes" id="UP000245474">
    <property type="component" value="Unassembled WGS sequence"/>
</dbReference>
<comment type="subcellular location">
    <subcellularLocation>
        <location evidence="1">Membrane</location>
        <topology evidence="1">Multi-pass membrane protein</topology>
    </subcellularLocation>
</comment>
<evidence type="ECO:0000259" key="8">
    <source>
        <dbReference type="Pfam" id="PF14237"/>
    </source>
</evidence>
<dbReference type="EMBL" id="QFFI01000045">
    <property type="protein sequence ID" value="PWG61190.1"/>
    <property type="molecule type" value="Genomic_DNA"/>
</dbReference>